<keyword evidence="3" id="KW-1185">Reference proteome</keyword>
<reference evidence="2 3" key="1">
    <citation type="submission" date="2018-06" db="EMBL/GenBank/DDBJ databases">
        <title>Genomic Encyclopedia of Type Strains, Phase III (KMG-III): the genomes of soil and plant-associated and newly described type strains.</title>
        <authorList>
            <person name="Whitman W."/>
        </authorList>
    </citation>
    <scope>NUCLEOTIDE SEQUENCE [LARGE SCALE GENOMIC DNA]</scope>
    <source>
        <strain evidence="2 3">CGMCC 1.12504</strain>
    </source>
</reference>
<dbReference type="Pfam" id="PF13585">
    <property type="entry name" value="CHU_C"/>
    <property type="match status" value="1"/>
</dbReference>
<feature type="chain" id="PRO_5016422864" evidence="1">
    <location>
        <begin position="29"/>
        <end position="987"/>
    </location>
</feature>
<evidence type="ECO:0000313" key="2">
    <source>
        <dbReference type="EMBL" id="RAR49669.1"/>
    </source>
</evidence>
<dbReference type="EMBL" id="QLSV01000003">
    <property type="protein sequence ID" value="RAR49669.1"/>
    <property type="molecule type" value="Genomic_DNA"/>
</dbReference>
<protein>
    <submittedName>
        <fullName evidence="2">Gliding motility-associated-like protein</fullName>
    </submittedName>
</protein>
<organism evidence="2 3">
    <name type="scientific">Flavobacterium lacus</name>
    <dbReference type="NCBI Taxonomy" id="1353778"/>
    <lineage>
        <taxon>Bacteria</taxon>
        <taxon>Pseudomonadati</taxon>
        <taxon>Bacteroidota</taxon>
        <taxon>Flavobacteriia</taxon>
        <taxon>Flavobacteriales</taxon>
        <taxon>Flavobacteriaceae</taxon>
        <taxon>Flavobacterium</taxon>
    </lineage>
</organism>
<dbReference type="RefSeq" id="WP_112085112.1">
    <property type="nucleotide sequence ID" value="NZ_QLSV01000003.1"/>
</dbReference>
<evidence type="ECO:0000313" key="3">
    <source>
        <dbReference type="Proteomes" id="UP000249518"/>
    </source>
</evidence>
<evidence type="ECO:0000256" key="1">
    <source>
        <dbReference type="SAM" id="SignalP"/>
    </source>
</evidence>
<accession>A0A328X340</accession>
<dbReference type="InterPro" id="IPR013783">
    <property type="entry name" value="Ig-like_fold"/>
</dbReference>
<dbReference type="OrthoDB" id="678019at2"/>
<comment type="caution">
    <text evidence="2">The sequence shown here is derived from an EMBL/GenBank/DDBJ whole genome shotgun (WGS) entry which is preliminary data.</text>
</comment>
<proteinExistence type="predicted"/>
<keyword evidence="1" id="KW-0732">Signal</keyword>
<dbReference type="Gene3D" id="2.60.40.10">
    <property type="entry name" value="Immunoglobulins"/>
    <property type="match status" value="4"/>
</dbReference>
<name>A0A328X340_9FLAO</name>
<feature type="signal peptide" evidence="1">
    <location>
        <begin position="1"/>
        <end position="28"/>
    </location>
</feature>
<dbReference type="AlphaFoldDB" id="A0A328X340"/>
<sequence>MVWKITSRKLFFSSLLLMLLSSIGSGYAQTIVIGTPSLGFTQACASQGFNSYNLSFTFFPVSNVQAGNQFIVELSDPFGNFSSPTTLTTSTSTTSPVNVSFAMPTTVAGEAYRIRVRSTAPAVTSPISVAFSAFYAVHNQPFSINNNSGTVSFCEGGNTTLQVDNSGTPASPLFYSGLIYKWYRNFAEVSGATGPSLNVTQSGNYYAIVDYGSCVMNSYSNIVSVNVTAGINLSISSAGNVDFICDGVPRLLTSSHQNTNYVYQWFKDNVAISGATAPTYNALQEGIYKLRITFGGCVFESNTLFLELIELEADWNVNTIEVIIPGEQLQVNSITNAVSPTYQWRKDNVIIPSATTANYTVTQPGTYQLTITETQGCTFSEQLTVVVQYPIGFTVAIQNSGDYQACNATTSTLSLSSIVAQTSSGNSTVSLPNSNFSYQWLLNNSPIAGATGTSYTINNATQNGSYKLRVTVSTFAPIESNAISIAIQIQTPVISAIGSLCGTNTVQLNSSVTSSVFTYKWYRNNLLITGAVQPSYTTNQAGNYHLVISYGSCSVTSNTINLEQNSITASLNLPLTSIIIPGETKTLTATTNAVNPSFEWFRNNTIISGQTSASINVTQNGVYKVIVTQTTGCNATQEAVTELIYPDSFNITIAANAGYLPCESEQATLSITSFNAVTSSETLSILNNSFGYVYEWFKDGTLVLSSSNTTYNVASYLENGLYELRITIPNFNGVISNAVTIKLGISDDFVLSSEGVLCESGGSVTLSSNATNPNYILTWFSIENNAEIGTGNSITVNEPGNYFMTIDFDGCSYSSNTIAVEVITTEGITLNIADAITVIQGGSTEVFASGVDNYTWYLNGEIIGTGNSYSVSQAGTYTIIGSIGECEFTKTFTVTLVENTSFVVPNVITMNNDGINDYWSIPNEYVNKEAVEVIIYSPKGKVVFRARNYQNNWPNTALEYAKTEPVFYYTISENDEIIKKGSITVID</sequence>
<gene>
    <name evidence="2" type="ORF">B0I10_10389</name>
</gene>
<dbReference type="Proteomes" id="UP000249518">
    <property type="component" value="Unassembled WGS sequence"/>
</dbReference>